<feature type="transmembrane region" description="Helical" evidence="6">
    <location>
        <begin position="724"/>
        <end position="746"/>
    </location>
</feature>
<keyword evidence="3 6" id="KW-0812">Transmembrane</keyword>
<comment type="caution">
    <text evidence="8">The sequence shown here is derived from an EMBL/GenBank/DDBJ whole genome shotgun (WGS) entry which is preliminary data.</text>
</comment>
<feature type="transmembrane region" description="Helical" evidence="6">
    <location>
        <begin position="615"/>
        <end position="635"/>
    </location>
</feature>
<dbReference type="Proteomes" id="UP000237798">
    <property type="component" value="Unassembled WGS sequence"/>
</dbReference>
<evidence type="ECO:0000313" key="9">
    <source>
        <dbReference type="Proteomes" id="UP000237798"/>
    </source>
</evidence>
<dbReference type="InterPro" id="IPR050545">
    <property type="entry name" value="Mycobact_MmpL"/>
</dbReference>
<sequence>MENKSQDNNIMKKISTFIVDKRQGFFLLFIVAIIYCIISIPKVSINNDITTYLPANSETRLGLNVMHKEFTTFGTASVMVANISYDQAEEISKKIKEIKGVSSVDFDNSSKHFKSASALFDITFDGQEKDKVSIDAMSEIRKMLSGYDFYVSSTVGVDNAKILAKEMTSILVIAVIIILGVLLFTSKTYMEIPVLIIVFAVAAVLNMGTNYLLGTISFITNAIAIVLQLALAIDYAVVLCHRYTEEREIKEPREATIAALSKGAIEIGSSSLTAIVSLAALMFMQFRLGYDMGIVMIKAIACSLVSVLLLMPGLLMLFHKGIDKTGHRNFVPAIDFIGKLANKTRYVVPLLFIPLLITTFYLSRQTEFAFGQKDIPTIRQNETQIADQKIKETFGQPNILAVVVPSGNYEKEGELLKALSKIKHVTAVTGLGNIKVGDYVLTDKMTPRMFAELTNMDINDTRLLYAAYSLEHEEYGYLVNEFNNRSVTLYEMFMYAYQKVQEGYVTLPSDTRENLDEIHKQLVMATKQLQGKNYSRMVIKLDLPEDSKETFEYLPTVRKVVSEFYKENTFLVGESINNHDLATSFEVDDIVISVLTLLFVVFVLLFTFKSAGLPILLVTTIQGSIWINFAIQALSHNRVHFISYLIVSAIQMGATINYAIFITNRYLVAKKHMSISEAINEAVNGAFPTIMTSGSILSSTGILIGLLSSDPVISAIGSCLGRGTIISIFLVLFVLPQILLLGDIIIEKTRFTLQVDTYQKVQSGNVRLDGHIRGYVSGMINANIKGDLKGKIDAVIDSQNTSIEHIDETESTAQEEKNQDET</sequence>
<dbReference type="GO" id="GO:0005886">
    <property type="term" value="C:plasma membrane"/>
    <property type="evidence" value="ECO:0007669"/>
    <property type="project" value="UniProtKB-SubCell"/>
</dbReference>
<dbReference type="SUPFAM" id="SSF82866">
    <property type="entry name" value="Multidrug efflux transporter AcrB transmembrane domain"/>
    <property type="match status" value="2"/>
</dbReference>
<dbReference type="PANTHER" id="PTHR33406">
    <property type="entry name" value="MEMBRANE PROTEIN MJ1562-RELATED"/>
    <property type="match status" value="1"/>
</dbReference>
<evidence type="ECO:0000256" key="4">
    <source>
        <dbReference type="ARBA" id="ARBA00022989"/>
    </source>
</evidence>
<comment type="subcellular location">
    <subcellularLocation>
        <location evidence="1">Cell membrane</location>
        <topology evidence="1">Multi-pass membrane protein</topology>
    </subcellularLocation>
</comment>
<feature type="transmembrane region" description="Helical" evidence="6">
    <location>
        <begin position="590"/>
        <end position="608"/>
    </location>
</feature>
<feature type="transmembrane region" description="Helical" evidence="6">
    <location>
        <begin position="264"/>
        <end position="286"/>
    </location>
</feature>
<accession>A0A2T0BPW3</accession>
<feature type="transmembrane region" description="Helical" evidence="6">
    <location>
        <begin position="682"/>
        <end position="704"/>
    </location>
</feature>
<feature type="transmembrane region" description="Helical" evidence="6">
    <location>
        <begin position="192"/>
        <end position="213"/>
    </location>
</feature>
<gene>
    <name evidence="8" type="ORF">CLLU_11140</name>
</gene>
<protein>
    <submittedName>
        <fullName evidence="8">MMPL family protein</fullName>
    </submittedName>
</protein>
<feature type="transmembrane region" description="Helical" evidence="6">
    <location>
        <begin position="219"/>
        <end position="243"/>
    </location>
</feature>
<evidence type="ECO:0000256" key="5">
    <source>
        <dbReference type="ARBA" id="ARBA00023136"/>
    </source>
</evidence>
<dbReference type="EMBL" id="PVXP01000010">
    <property type="protein sequence ID" value="PRR85910.1"/>
    <property type="molecule type" value="Genomic_DNA"/>
</dbReference>
<feature type="transmembrane region" description="Helical" evidence="6">
    <location>
        <begin position="25"/>
        <end position="45"/>
    </location>
</feature>
<evidence type="ECO:0000259" key="7">
    <source>
        <dbReference type="Pfam" id="PF03176"/>
    </source>
</evidence>
<proteinExistence type="predicted"/>
<dbReference type="PANTHER" id="PTHR33406:SF13">
    <property type="entry name" value="MEMBRANE PROTEIN YDFJ"/>
    <property type="match status" value="1"/>
</dbReference>
<evidence type="ECO:0000256" key="3">
    <source>
        <dbReference type="ARBA" id="ARBA00022692"/>
    </source>
</evidence>
<dbReference type="RefSeq" id="WP_106008584.1">
    <property type="nucleotide sequence ID" value="NZ_PVXP01000010.1"/>
</dbReference>
<evidence type="ECO:0000256" key="6">
    <source>
        <dbReference type="SAM" id="Phobius"/>
    </source>
</evidence>
<keyword evidence="5 6" id="KW-0472">Membrane</keyword>
<feature type="transmembrane region" description="Helical" evidence="6">
    <location>
        <begin position="641"/>
        <end position="661"/>
    </location>
</feature>
<feature type="transmembrane region" description="Helical" evidence="6">
    <location>
        <begin position="167"/>
        <end position="185"/>
    </location>
</feature>
<feature type="transmembrane region" description="Helical" evidence="6">
    <location>
        <begin position="292"/>
        <end position="318"/>
    </location>
</feature>
<dbReference type="Gene3D" id="1.20.1640.10">
    <property type="entry name" value="Multidrug efflux transporter AcrB transmembrane domain"/>
    <property type="match status" value="2"/>
</dbReference>
<evidence type="ECO:0000256" key="1">
    <source>
        <dbReference type="ARBA" id="ARBA00004651"/>
    </source>
</evidence>
<dbReference type="InterPro" id="IPR004869">
    <property type="entry name" value="MMPL_dom"/>
</dbReference>
<evidence type="ECO:0000313" key="8">
    <source>
        <dbReference type="EMBL" id="PRR85910.1"/>
    </source>
</evidence>
<keyword evidence="4 6" id="KW-1133">Transmembrane helix</keyword>
<feature type="transmembrane region" description="Helical" evidence="6">
    <location>
        <begin position="346"/>
        <end position="363"/>
    </location>
</feature>
<keyword evidence="2" id="KW-1003">Cell membrane</keyword>
<dbReference type="AlphaFoldDB" id="A0A2T0BPW3"/>
<dbReference type="Pfam" id="PF03176">
    <property type="entry name" value="MMPL"/>
    <property type="match status" value="2"/>
</dbReference>
<dbReference type="OrthoDB" id="9782006at2"/>
<keyword evidence="9" id="KW-1185">Reference proteome</keyword>
<organism evidence="8 9">
    <name type="scientific">Clostridium luticellarii</name>
    <dbReference type="NCBI Taxonomy" id="1691940"/>
    <lineage>
        <taxon>Bacteria</taxon>
        <taxon>Bacillati</taxon>
        <taxon>Bacillota</taxon>
        <taxon>Clostridia</taxon>
        <taxon>Eubacteriales</taxon>
        <taxon>Clostridiaceae</taxon>
        <taxon>Clostridium</taxon>
    </lineage>
</organism>
<feature type="domain" description="Membrane transport protein MMPL" evidence="7">
    <location>
        <begin position="518"/>
        <end position="741"/>
    </location>
</feature>
<name>A0A2T0BPW3_9CLOT</name>
<reference evidence="8 9" key="1">
    <citation type="submission" date="2018-03" db="EMBL/GenBank/DDBJ databases">
        <title>Genome sequence of Clostridium luticellarii DSM 29923.</title>
        <authorList>
            <person name="Poehlein A."/>
            <person name="Daniel R."/>
        </authorList>
    </citation>
    <scope>NUCLEOTIDE SEQUENCE [LARGE SCALE GENOMIC DNA]</scope>
    <source>
        <strain evidence="8 9">DSM 29923</strain>
    </source>
</reference>
<feature type="domain" description="Membrane transport protein MMPL" evidence="7">
    <location>
        <begin position="117"/>
        <end position="318"/>
    </location>
</feature>
<evidence type="ECO:0000256" key="2">
    <source>
        <dbReference type="ARBA" id="ARBA00022475"/>
    </source>
</evidence>